<reference evidence="3 4" key="1">
    <citation type="submission" date="2019-10" db="EMBL/GenBank/DDBJ databases">
        <authorList>
            <person name="Palmer J.M."/>
        </authorList>
    </citation>
    <scope>NUCLEOTIDE SEQUENCE [LARGE SCALE GENOMIC DNA]</scope>
    <source>
        <strain evidence="3 4">TWF506</strain>
    </source>
</reference>
<keyword evidence="2" id="KW-0812">Transmembrane</keyword>
<keyword evidence="2" id="KW-1133">Transmembrane helix</keyword>
<keyword evidence="4" id="KW-1185">Reference proteome</keyword>
<sequence>MANDTPTKTIISVKGTPFSRKLWGAILILFLLLWVSLCVIGAVFDRFYQERKQTRGRPLMYTSRSYSHGFGSSPTSSSRSESSDAEEEFEKAVIDYGGKKKGKKVRFKLRESPRNKQQPAQTFRLDAINKVAPDIGFNQSINSKYDGL</sequence>
<gene>
    <name evidence="3" type="ORF">TWF506_001900</name>
</gene>
<comment type="caution">
    <text evidence="3">The sequence shown here is derived from an EMBL/GenBank/DDBJ whole genome shotgun (WGS) entry which is preliminary data.</text>
</comment>
<evidence type="ECO:0000256" key="1">
    <source>
        <dbReference type="SAM" id="MobiDB-lite"/>
    </source>
</evidence>
<accession>A0AAN8NH76</accession>
<feature type="transmembrane region" description="Helical" evidence="2">
    <location>
        <begin position="22"/>
        <end position="44"/>
    </location>
</feature>
<feature type="compositionally biased region" description="Low complexity" evidence="1">
    <location>
        <begin position="65"/>
        <end position="80"/>
    </location>
</feature>
<evidence type="ECO:0000256" key="2">
    <source>
        <dbReference type="SAM" id="Phobius"/>
    </source>
</evidence>
<dbReference type="Proteomes" id="UP001307849">
    <property type="component" value="Unassembled WGS sequence"/>
</dbReference>
<protein>
    <submittedName>
        <fullName evidence="3">Uncharacterized protein</fullName>
    </submittedName>
</protein>
<name>A0AAN8NH76_9PEZI</name>
<evidence type="ECO:0000313" key="3">
    <source>
        <dbReference type="EMBL" id="KAK6521694.1"/>
    </source>
</evidence>
<dbReference type="AlphaFoldDB" id="A0AAN8NH76"/>
<evidence type="ECO:0000313" key="4">
    <source>
        <dbReference type="Proteomes" id="UP001307849"/>
    </source>
</evidence>
<organism evidence="3 4">
    <name type="scientific">Arthrobotrys conoides</name>
    <dbReference type="NCBI Taxonomy" id="74498"/>
    <lineage>
        <taxon>Eukaryota</taxon>
        <taxon>Fungi</taxon>
        <taxon>Dikarya</taxon>
        <taxon>Ascomycota</taxon>
        <taxon>Pezizomycotina</taxon>
        <taxon>Orbiliomycetes</taxon>
        <taxon>Orbiliales</taxon>
        <taxon>Orbiliaceae</taxon>
        <taxon>Arthrobotrys</taxon>
    </lineage>
</organism>
<proteinExistence type="predicted"/>
<feature type="region of interest" description="Disordered" evidence="1">
    <location>
        <begin position="62"/>
        <end position="86"/>
    </location>
</feature>
<keyword evidence="2" id="KW-0472">Membrane</keyword>
<dbReference type="EMBL" id="JAVHJM010000001">
    <property type="protein sequence ID" value="KAK6521694.1"/>
    <property type="molecule type" value="Genomic_DNA"/>
</dbReference>